<dbReference type="EMBL" id="FOAZ01000006">
    <property type="protein sequence ID" value="SEL16792.1"/>
    <property type="molecule type" value="Genomic_DNA"/>
</dbReference>
<name>A0A1H7MZQ6_STRJI</name>
<dbReference type="OrthoDB" id="530515at2"/>
<sequence>MDADVPVLREAVGEMVRLIVDGSELVVLPRRWERIATGVGAERLLLDDVDRVEVQAAPWRCLRGEREHGISIPDVVWLGTWRHPFGLDLVAVRPRRGPCLQVDFRPKGRFARIALTVPEPEALGEELAALLGPGITFQGRWVGSSGG</sequence>
<reference evidence="2" key="1">
    <citation type="submission" date="2016-10" db="EMBL/GenBank/DDBJ databases">
        <authorList>
            <person name="Varghese N."/>
        </authorList>
    </citation>
    <scope>NUCLEOTIDE SEQUENCE [LARGE SCALE GENOMIC DNA]</scope>
    <source>
        <strain evidence="2">DSM 45096 / BCRC 16803 / CGMCC 4.1857 / CIP 109030 / JCM 12277 / KCTC 19219 / NBRC 100920 / 33214</strain>
    </source>
</reference>
<evidence type="ECO:0000313" key="1">
    <source>
        <dbReference type="EMBL" id="SEL16792.1"/>
    </source>
</evidence>
<dbReference type="RefSeq" id="WP_042447207.1">
    <property type="nucleotide sequence ID" value="NZ_BBPN01000012.1"/>
</dbReference>
<dbReference type="eggNOG" id="ENOG5031QIA">
    <property type="taxonomic scope" value="Bacteria"/>
</dbReference>
<accession>A0A1H7MZQ6</accession>
<organism evidence="1 2">
    <name type="scientific">Streptacidiphilus jiangxiensis</name>
    <dbReference type="NCBI Taxonomy" id="235985"/>
    <lineage>
        <taxon>Bacteria</taxon>
        <taxon>Bacillati</taxon>
        <taxon>Actinomycetota</taxon>
        <taxon>Actinomycetes</taxon>
        <taxon>Kitasatosporales</taxon>
        <taxon>Streptomycetaceae</taxon>
        <taxon>Streptacidiphilus</taxon>
    </lineage>
</organism>
<dbReference type="AlphaFoldDB" id="A0A1H7MZQ6"/>
<keyword evidence="2" id="KW-1185">Reference proteome</keyword>
<proteinExistence type="predicted"/>
<evidence type="ECO:0000313" key="2">
    <source>
        <dbReference type="Proteomes" id="UP000183015"/>
    </source>
</evidence>
<dbReference type="Proteomes" id="UP000183015">
    <property type="component" value="Unassembled WGS sequence"/>
</dbReference>
<protein>
    <submittedName>
        <fullName evidence="1">Uncharacterized protein</fullName>
    </submittedName>
</protein>
<gene>
    <name evidence="1" type="ORF">SAMN05414137_106150</name>
</gene>